<evidence type="ECO:0008006" key="3">
    <source>
        <dbReference type="Google" id="ProtNLM"/>
    </source>
</evidence>
<name>A0ABT7Q5R6_9GAMM</name>
<evidence type="ECO:0000313" key="2">
    <source>
        <dbReference type="Proteomes" id="UP001168107"/>
    </source>
</evidence>
<comment type="caution">
    <text evidence="1">The sequence shown here is derived from an EMBL/GenBank/DDBJ whole genome shotgun (WGS) entry which is preliminary data.</text>
</comment>
<organism evidence="1 2">
    <name type="scientific">Aeromonas bestiarum</name>
    <dbReference type="NCBI Taxonomy" id="105751"/>
    <lineage>
        <taxon>Bacteria</taxon>
        <taxon>Pseudomonadati</taxon>
        <taxon>Pseudomonadota</taxon>
        <taxon>Gammaproteobacteria</taxon>
        <taxon>Aeromonadales</taxon>
        <taxon>Aeromonadaceae</taxon>
        <taxon>Aeromonas</taxon>
    </lineage>
</organism>
<accession>A0ABT7Q5R6</accession>
<evidence type="ECO:0000313" key="1">
    <source>
        <dbReference type="EMBL" id="MDM5074669.1"/>
    </source>
</evidence>
<dbReference type="EMBL" id="JAOPLL010000031">
    <property type="protein sequence ID" value="MDM5074669.1"/>
    <property type="molecule type" value="Genomic_DNA"/>
</dbReference>
<proteinExistence type="predicted"/>
<protein>
    <recommendedName>
        <fullName evidence="3">Lipoprotein</fullName>
    </recommendedName>
</protein>
<keyword evidence="2" id="KW-1185">Reference proteome</keyword>
<dbReference type="Proteomes" id="UP001168107">
    <property type="component" value="Unassembled WGS sequence"/>
</dbReference>
<reference evidence="1" key="1">
    <citation type="submission" date="2024-05" db="EMBL/GenBank/DDBJ databases">
        <title>WGS of Aeromonas isolates.</title>
        <authorList>
            <person name="Lee H."/>
        </authorList>
    </citation>
    <scope>NUCLEOTIDE SEQUENCE</scope>
    <source>
        <strain evidence="1">SU58-3</strain>
    </source>
</reference>
<dbReference type="RefSeq" id="WP_146037071.1">
    <property type="nucleotide sequence ID" value="NZ_JAOPLL010000031.1"/>
</dbReference>
<sequence length="298" mass="32270">MKRFFVCLSVVAIHGCALPPESIVTTTGNAQGEGVVVVQEKKVAPISRSDINGVTAQSLEGKKYKVFLGAAYVGVRDQLADGEILTLKDVVLEPTSSGRGYFKAHFLDSKGTQIFSDYYALSDVGLLDSRLMTIDTSISKENLNQGRGEILHGKTSEQAGEVMTSLYVSKSNGDTVNASPVSQYQVNSKPKPLNYGLSFSCYKGKMYSVASFSRPFIAMNEGAELKFSFPGPVKISVRGRAIDSGAVSFSIPQRLEKALVSSEAGELWVHPDANGPSRLSWLNNGLSEAYMRVKHHCK</sequence>
<gene>
    <name evidence="1" type="ORF">OB935_23000</name>
</gene>